<dbReference type="RefSeq" id="WP_164447335.1">
    <property type="nucleotide sequence ID" value="NZ_SAIY01000003.1"/>
</dbReference>
<keyword evidence="7" id="KW-0520">NAD</keyword>
<keyword evidence="6 11" id="KW-0560">Oxidoreductase</keyword>
<dbReference type="SUPFAM" id="SSF53659">
    <property type="entry name" value="Isocitrate/Isopropylmalate dehydrogenase-like"/>
    <property type="match status" value="1"/>
</dbReference>
<dbReference type="InterPro" id="IPR019818">
    <property type="entry name" value="IsoCit/isopropylmalate_DH_CS"/>
</dbReference>
<dbReference type="InterPro" id="IPR011829">
    <property type="entry name" value="TTC_DH"/>
</dbReference>
<proteinExistence type="inferred from homology"/>
<dbReference type="EMBL" id="SAIY01000003">
    <property type="protein sequence ID" value="NGM13452.1"/>
    <property type="molecule type" value="Genomic_DNA"/>
</dbReference>
<comment type="caution">
    <text evidence="11">The sequence shown here is derived from an EMBL/GenBank/DDBJ whole genome shotgun (WGS) entry which is preliminary data.</text>
</comment>
<dbReference type="EC" id="1.1.1.83" evidence="4"/>
<dbReference type="Gene3D" id="3.40.718.10">
    <property type="entry name" value="Isopropylmalate Dehydrogenase"/>
    <property type="match status" value="1"/>
</dbReference>
<name>A0A6M1L035_9ACTN</name>
<organism evidence="11 12">
    <name type="scientific">Verrucosispora sioxanthis</name>
    <dbReference type="NCBI Taxonomy" id="2499994"/>
    <lineage>
        <taxon>Bacteria</taxon>
        <taxon>Bacillati</taxon>
        <taxon>Actinomycetota</taxon>
        <taxon>Actinomycetes</taxon>
        <taxon>Micromonosporales</taxon>
        <taxon>Micromonosporaceae</taxon>
        <taxon>Micromonospora</taxon>
    </lineage>
</organism>
<comment type="cofactor">
    <cofactor evidence="1">
        <name>Mn(2+)</name>
        <dbReference type="ChEBI" id="CHEBI:29035"/>
    </cofactor>
</comment>
<dbReference type="AlphaFoldDB" id="A0A6M1L035"/>
<keyword evidence="8" id="KW-0464">Manganese</keyword>
<dbReference type="NCBIfam" id="TIGR02089">
    <property type="entry name" value="TTC"/>
    <property type="match status" value="1"/>
</dbReference>
<keyword evidence="5" id="KW-0479">Metal-binding</keyword>
<dbReference type="Pfam" id="PF00180">
    <property type="entry name" value="Iso_dh"/>
    <property type="match status" value="1"/>
</dbReference>
<comment type="cofactor">
    <cofactor evidence="2">
        <name>Mg(2+)</name>
        <dbReference type="ChEBI" id="CHEBI:18420"/>
    </cofactor>
</comment>
<sequence length="360" mass="38810">MSNQHRFRIAAIPADGVGREVVAAGRDVLDALEARSGGRFGFHWEEFPWGSDYYAEHGVMMPDDGLEKLRNFDAIYFGAVGWPTVADHISLWGLRLRICQGFDHWANVRPVNFLPGITSPLRKADTVELDWVVVRENTEGEYAGLGGRNLSARGAGGEVAVQSALFTEVGCERIMRFAFDLARTRTRKKVASVTKSNAQQYGMVLWDDTFRRVAADYPDVETESVLVDAMAAKFVLHPEDLSVVVASNLNADILSDLGSALAGSLGLAPSANLNPERRYPSMFEPVHGSAPDIAGMGICNPIGAIGSAAMMLTHLGLPDEAKKINAAIEATTAQGLLTRDIGGNASTKAVTEAIIKNLPD</sequence>
<evidence type="ECO:0000256" key="7">
    <source>
        <dbReference type="ARBA" id="ARBA00023027"/>
    </source>
</evidence>
<gene>
    <name evidence="11" type="ORF">ENC19_12650</name>
</gene>
<keyword evidence="12" id="KW-1185">Reference proteome</keyword>
<evidence type="ECO:0000256" key="2">
    <source>
        <dbReference type="ARBA" id="ARBA00001946"/>
    </source>
</evidence>
<dbReference type="SMART" id="SM01329">
    <property type="entry name" value="Iso_dh"/>
    <property type="match status" value="1"/>
</dbReference>
<evidence type="ECO:0000256" key="6">
    <source>
        <dbReference type="ARBA" id="ARBA00023002"/>
    </source>
</evidence>
<dbReference type="InterPro" id="IPR050501">
    <property type="entry name" value="ICDH/IPMDH"/>
</dbReference>
<evidence type="ECO:0000313" key="12">
    <source>
        <dbReference type="Proteomes" id="UP000478148"/>
    </source>
</evidence>
<dbReference type="PANTHER" id="PTHR43275:SF1">
    <property type="entry name" value="D-MALATE DEHYDROGENASE [DECARBOXYLATING]"/>
    <property type="match status" value="1"/>
</dbReference>
<dbReference type="GO" id="GO:0051287">
    <property type="term" value="F:NAD binding"/>
    <property type="evidence" value="ECO:0007669"/>
    <property type="project" value="InterPro"/>
</dbReference>
<dbReference type="GO" id="GO:0046553">
    <property type="term" value="F:D-malate dehydrogenase (decarboxylating) (NAD+) activity"/>
    <property type="evidence" value="ECO:0007669"/>
    <property type="project" value="UniProtKB-EC"/>
</dbReference>
<dbReference type="GO" id="GO:0000287">
    <property type="term" value="F:magnesium ion binding"/>
    <property type="evidence" value="ECO:0007669"/>
    <property type="project" value="InterPro"/>
</dbReference>
<comment type="catalytic activity">
    <reaction evidence="9">
        <text>(R)-malate + NAD(+) = pyruvate + CO2 + NADH</text>
        <dbReference type="Rhea" id="RHEA:18365"/>
        <dbReference type="ChEBI" id="CHEBI:15361"/>
        <dbReference type="ChEBI" id="CHEBI:15588"/>
        <dbReference type="ChEBI" id="CHEBI:16526"/>
        <dbReference type="ChEBI" id="CHEBI:57540"/>
        <dbReference type="ChEBI" id="CHEBI:57945"/>
        <dbReference type="EC" id="1.1.1.83"/>
    </reaction>
</comment>
<comment type="similarity">
    <text evidence="3">Belongs to the isocitrate and isopropylmalate dehydrogenases family.</text>
</comment>
<reference evidence="11 12" key="1">
    <citation type="submission" date="2020-02" db="EMBL/GenBank/DDBJ databases">
        <title>Draft Genome Sequence of Verrucosispora sp. Strain CWR15, Isolated from Gulf of Mexico Sponge.</title>
        <authorList>
            <person name="Kennedy S.J."/>
            <person name="Cella E."/>
            <person name="Azarian T."/>
            <person name="Baker B.J."/>
            <person name="Shaw L.N."/>
        </authorList>
    </citation>
    <scope>NUCLEOTIDE SEQUENCE [LARGE SCALE GENOMIC DNA]</scope>
    <source>
        <strain evidence="11 12">CWR15</strain>
    </source>
</reference>
<evidence type="ECO:0000259" key="10">
    <source>
        <dbReference type="SMART" id="SM01329"/>
    </source>
</evidence>
<accession>A0A6M1L035</accession>
<evidence type="ECO:0000256" key="5">
    <source>
        <dbReference type="ARBA" id="ARBA00022723"/>
    </source>
</evidence>
<evidence type="ECO:0000256" key="8">
    <source>
        <dbReference type="ARBA" id="ARBA00023211"/>
    </source>
</evidence>
<evidence type="ECO:0000256" key="3">
    <source>
        <dbReference type="ARBA" id="ARBA00007769"/>
    </source>
</evidence>
<dbReference type="PROSITE" id="PS00470">
    <property type="entry name" value="IDH_IMDH"/>
    <property type="match status" value="1"/>
</dbReference>
<evidence type="ECO:0000256" key="4">
    <source>
        <dbReference type="ARBA" id="ARBA00013126"/>
    </source>
</evidence>
<evidence type="ECO:0000256" key="9">
    <source>
        <dbReference type="ARBA" id="ARBA00049301"/>
    </source>
</evidence>
<dbReference type="Proteomes" id="UP000478148">
    <property type="component" value="Unassembled WGS sequence"/>
</dbReference>
<evidence type="ECO:0000256" key="1">
    <source>
        <dbReference type="ARBA" id="ARBA00001936"/>
    </source>
</evidence>
<protein>
    <recommendedName>
        <fullName evidence="4">D-malate dehydrogenase (decarboxylating)</fullName>
        <ecNumber evidence="4">1.1.1.83</ecNumber>
    </recommendedName>
</protein>
<dbReference type="InterPro" id="IPR024084">
    <property type="entry name" value="IsoPropMal-DH-like_dom"/>
</dbReference>
<dbReference type="PANTHER" id="PTHR43275">
    <property type="entry name" value="D-MALATE DEHYDROGENASE [DECARBOXYLATING]"/>
    <property type="match status" value="1"/>
</dbReference>
<feature type="domain" description="Isopropylmalate dehydrogenase-like" evidence="10">
    <location>
        <begin position="8"/>
        <end position="354"/>
    </location>
</feature>
<evidence type="ECO:0000313" key="11">
    <source>
        <dbReference type="EMBL" id="NGM13452.1"/>
    </source>
</evidence>